<dbReference type="HOGENOM" id="CLU_2247913_0_0_5"/>
<dbReference type="AlphaFoldDB" id="S3HN45"/>
<name>S3HN45_9HYPH</name>
<dbReference type="EMBL" id="AEYE02000005">
    <property type="protein sequence ID" value="EPE99465.1"/>
    <property type="molecule type" value="Genomic_DNA"/>
</dbReference>
<protein>
    <submittedName>
        <fullName evidence="2">Uncharacterized protein</fullName>
    </submittedName>
</protein>
<proteinExistence type="predicted"/>
<dbReference type="Proteomes" id="UP000014411">
    <property type="component" value="Unassembled WGS sequence"/>
</dbReference>
<evidence type="ECO:0000256" key="1">
    <source>
        <dbReference type="SAM" id="MobiDB-lite"/>
    </source>
</evidence>
<comment type="caution">
    <text evidence="2">The sequence shown here is derived from an EMBL/GenBank/DDBJ whole genome shotgun (WGS) entry which is preliminary data.</text>
</comment>
<organism evidence="2 3">
    <name type="scientific">Rhizobium grahamii CCGE 502</name>
    <dbReference type="NCBI Taxonomy" id="990285"/>
    <lineage>
        <taxon>Bacteria</taxon>
        <taxon>Pseudomonadati</taxon>
        <taxon>Pseudomonadota</taxon>
        <taxon>Alphaproteobacteria</taxon>
        <taxon>Hyphomicrobiales</taxon>
        <taxon>Rhizobiaceae</taxon>
        <taxon>Rhizobium/Agrobacterium group</taxon>
        <taxon>Rhizobium</taxon>
    </lineage>
</organism>
<sequence>MPARNTVVTRVAILNKPVADVEAGIGAETHQVRLSHVLPEIAVLLLNSVHAQAIRLEAKAVTAPDALAIVEMNNLIAVVTYKQPQRAPPSRSGVEKPLCKVDGG</sequence>
<evidence type="ECO:0000313" key="2">
    <source>
        <dbReference type="EMBL" id="EPE99465.1"/>
    </source>
</evidence>
<gene>
    <name evidence="2" type="ORF">RGCCGE502_04760</name>
</gene>
<feature type="region of interest" description="Disordered" evidence="1">
    <location>
        <begin position="85"/>
        <end position="104"/>
    </location>
</feature>
<feature type="compositionally biased region" description="Basic and acidic residues" evidence="1">
    <location>
        <begin position="93"/>
        <end position="104"/>
    </location>
</feature>
<reference evidence="2 3" key="1">
    <citation type="journal article" date="2012" name="J. Bacteriol.">
        <title>Genome sequence of Rhizobium grahamii CCGE502, a broad-host-range symbiont with low nodulation competitiveness in Phaseolus vulgaris.</title>
        <authorList>
            <person name="Althabegoiti M.J."/>
            <person name="Lozano L."/>
            <person name="Torres-Tejerizo G."/>
            <person name="Ormeno-Orrillo E."/>
            <person name="Rogel M.A."/>
            <person name="Gonzalez V."/>
            <person name="Martinez-Romero E."/>
        </authorList>
    </citation>
    <scope>NUCLEOTIDE SEQUENCE [LARGE SCALE GENOMIC DNA]</scope>
    <source>
        <strain evidence="2 3">CCGE 502</strain>
    </source>
</reference>
<keyword evidence="3" id="KW-1185">Reference proteome</keyword>
<evidence type="ECO:0000313" key="3">
    <source>
        <dbReference type="Proteomes" id="UP000014411"/>
    </source>
</evidence>
<accession>S3HN45</accession>